<feature type="region of interest" description="Disordered" evidence="1">
    <location>
        <begin position="534"/>
        <end position="558"/>
    </location>
</feature>
<dbReference type="KEGG" id="lto:RGQ30_02290"/>
<dbReference type="EMBL" id="AP028947">
    <property type="protein sequence ID" value="BET24728.1"/>
    <property type="molecule type" value="Genomic_DNA"/>
</dbReference>
<gene>
    <name evidence="2" type="ORF">RGQ30_02290</name>
</gene>
<protein>
    <submittedName>
        <fullName evidence="2">PhoX family phosphatase</fullName>
    </submittedName>
</protein>
<dbReference type="PANTHER" id="PTHR35399:SF2">
    <property type="entry name" value="DUF839 DOMAIN-CONTAINING PROTEIN"/>
    <property type="match status" value="1"/>
</dbReference>
<dbReference type="Pfam" id="PF05787">
    <property type="entry name" value="PhoX"/>
    <property type="match status" value="1"/>
</dbReference>
<evidence type="ECO:0000313" key="3">
    <source>
        <dbReference type="Proteomes" id="UP001329151"/>
    </source>
</evidence>
<dbReference type="RefSeq" id="WP_130557040.1">
    <property type="nucleotide sequence ID" value="NZ_AP028947.1"/>
</dbReference>
<sequence length="758" mass="80883">MSHYQQDDVITNLSDNEHFQEVVDRALANPARRNVLRGGVGLAAASTLPLLASCGGGGDAVASTGTGVAPLQQASALTFNAVAKSIADDVMLPPGYTYQVLHATGDRINTSIPAYSNLGTEADDWAQRIGDHHDGMDIFFIDSAGRATREDTGRAVLAVNHESSADAHFFHPRGQTTGGVNGKKFSQFGGWDLLDRPVDEVLKEINHHGVSLVEIVRGTDGRWSVDLASNRNRRVTAQTLMRINGPAAHINDIRRFMVTRFDTTGVSSRGTLNNCGHGTTPWGTYLACEENWAFYFNMPKGSNPVSPREQASRARYGVPSAPIAMAATSSTSQGWFTASRGDDRFDRWDLSAAGAAADGSQDFRNEANTFGYNVEIDPLDPRSLPRKRVAMGRFAHEAAVVGIPVAGQPLAFYMGCDSQNEYVYKFVTAANWDPADFGRGLVAGDKYLDEGKLYVAKFNDTGRGEWIELTITDTRIQNYSTYVFANQADVFVNARHAATAVGATKMDRPEWGAVNPVNGDVYFTMTNNSSRNIGNTDAANPRAYAGSNGSTGSGNPNGHIIRLKEDGTRATATAFDWDIFLFGAPAAAPANLSGLSENNDFSSPDGLWFSKKTGICWIQTDDGAFTGSTNCMLLAALPGKVGDGQAITVNNTLGGTEAQQSFIGAALGDAKLRRFLVGPKGCEITGITETPDGKAIFVNIQHPGERTAALGMAADFTFQSTWPAGSASAGNYGPAGSLRPRSATIVIRRTDGGVIGAE</sequence>
<dbReference type="Proteomes" id="UP001329151">
    <property type="component" value="Chromosome"/>
</dbReference>
<feature type="compositionally biased region" description="Low complexity" evidence="1">
    <location>
        <begin position="546"/>
        <end position="558"/>
    </location>
</feature>
<organism evidence="2 3">
    <name type="scientific">Limnobacter thiooxidans</name>
    <dbReference type="NCBI Taxonomy" id="131080"/>
    <lineage>
        <taxon>Bacteria</taxon>
        <taxon>Pseudomonadati</taxon>
        <taxon>Pseudomonadota</taxon>
        <taxon>Betaproteobacteria</taxon>
        <taxon>Burkholderiales</taxon>
        <taxon>Burkholderiaceae</taxon>
        <taxon>Limnobacter</taxon>
    </lineage>
</organism>
<proteinExistence type="predicted"/>
<evidence type="ECO:0000313" key="2">
    <source>
        <dbReference type="EMBL" id="BET24728.1"/>
    </source>
</evidence>
<reference evidence="2 3" key="1">
    <citation type="submission" date="2023-10" db="EMBL/GenBank/DDBJ databases">
        <title>Complete Genome Sequence of Limnobacter thiooxidans CS-K2T, Isolated from freshwater lake sediments in Bavaria, Germany.</title>
        <authorList>
            <person name="Naruki M."/>
            <person name="Watanabe A."/>
            <person name="Warashina T."/>
            <person name="Morita T."/>
            <person name="Arakawa K."/>
        </authorList>
    </citation>
    <scope>NUCLEOTIDE SEQUENCE [LARGE SCALE GENOMIC DNA]</scope>
    <source>
        <strain evidence="2 3">CS-K2</strain>
    </source>
</reference>
<dbReference type="InterPro" id="IPR008557">
    <property type="entry name" value="PhoX"/>
</dbReference>
<evidence type="ECO:0000256" key="1">
    <source>
        <dbReference type="SAM" id="MobiDB-lite"/>
    </source>
</evidence>
<keyword evidence="3" id="KW-1185">Reference proteome</keyword>
<name>A0AA86IZC9_9BURK</name>
<dbReference type="AlphaFoldDB" id="A0AA86IZC9"/>
<dbReference type="PANTHER" id="PTHR35399">
    <property type="entry name" value="SLR8030 PROTEIN"/>
    <property type="match status" value="1"/>
</dbReference>
<accession>A0AA86IZC9</accession>